<dbReference type="Proteomes" id="UP000283586">
    <property type="component" value="Unassembled WGS sequence"/>
</dbReference>
<dbReference type="OrthoDB" id="2065570at2"/>
<name>A0A173VKY6_9FIRM</name>
<dbReference type="GeneID" id="61433656"/>
<dbReference type="RefSeq" id="WP_006856843.1">
    <property type="nucleotide sequence ID" value="NZ_CABIYH010000028.1"/>
</dbReference>
<evidence type="ECO:0000313" key="7">
    <source>
        <dbReference type="Proteomes" id="UP000095350"/>
    </source>
</evidence>
<evidence type="ECO:0000313" key="9">
    <source>
        <dbReference type="Proteomes" id="UP000284051"/>
    </source>
</evidence>
<dbReference type="PaxDb" id="166486-ERS852572_03136"/>
<feature type="region of interest" description="Disordered" evidence="1">
    <location>
        <begin position="157"/>
        <end position="178"/>
    </location>
</feature>
<dbReference type="EMBL" id="CYXZ01000028">
    <property type="protein sequence ID" value="CUN27863.1"/>
    <property type="molecule type" value="Genomic_DNA"/>
</dbReference>
<proteinExistence type="predicted"/>
<evidence type="ECO:0000256" key="1">
    <source>
        <dbReference type="SAM" id="MobiDB-lite"/>
    </source>
</evidence>
<evidence type="ECO:0000313" key="6">
    <source>
        <dbReference type="EMBL" id="RHN05365.1"/>
    </source>
</evidence>
<evidence type="ECO:0000313" key="10">
    <source>
        <dbReference type="Proteomes" id="UP000284465"/>
    </source>
</evidence>
<reference evidence="2 7" key="1">
    <citation type="submission" date="2015-09" db="EMBL/GenBank/DDBJ databases">
        <authorList>
            <consortium name="Pathogen Informatics"/>
        </authorList>
    </citation>
    <scope>NUCLEOTIDE SEQUENCE [LARGE SCALE GENOMIC DNA]</scope>
    <source>
        <strain evidence="2 7">2789STDY5834960</strain>
    </source>
</reference>
<accession>A0A173VKY6</accession>
<dbReference type="Proteomes" id="UP000095350">
    <property type="component" value="Unassembled WGS sequence"/>
</dbReference>
<evidence type="ECO:0000313" key="2">
    <source>
        <dbReference type="EMBL" id="CUN27863.1"/>
    </source>
</evidence>
<sequence>MTVNGVGSYGTFAVSGSSGRNVKSGQSVRFNFQAAGEKADNLLAGMKELDTGKRSSDRSILEDSGCFDSSYWSENMKKAAETADSEQSVTDLREEYARLLKEKSEEIFTKIKNGETENSYQIGSQSFTEKEWDEFLSKFDSLEDAIRKLMEEEQEKRAAEELGKEKETSVEEASMEKVSMEKGFQTEGDLLTADSTSCTYPADQPDKEDIRYITWYTEEGIFCRKAGQTEGYEWSISFENREQYEKVMSLIGQLPSDWNLRFEAHENFWRDFLDDKIDVDDFMDFMRSINQGEKIFCRYPGGTLYTADEIDSLMFEQYLKENHMTLEDYHASQEAFRAKHGYPGYY</sequence>
<evidence type="ECO:0000313" key="8">
    <source>
        <dbReference type="Proteomes" id="UP000283586"/>
    </source>
</evidence>
<dbReference type="Proteomes" id="UP000284051">
    <property type="component" value="Unassembled WGS sequence"/>
</dbReference>
<dbReference type="EMBL" id="QRQN01000020">
    <property type="protein sequence ID" value="RHN05365.1"/>
    <property type="molecule type" value="Genomic_DNA"/>
</dbReference>
<dbReference type="Proteomes" id="UP000284465">
    <property type="component" value="Unassembled WGS sequence"/>
</dbReference>
<dbReference type="AlphaFoldDB" id="A0A173VKY6"/>
<evidence type="ECO:0000313" key="11">
    <source>
        <dbReference type="Proteomes" id="UP000478483"/>
    </source>
</evidence>
<dbReference type="EMBL" id="QSFP01000016">
    <property type="protein sequence ID" value="RHA65711.1"/>
    <property type="molecule type" value="Genomic_DNA"/>
</dbReference>
<reference evidence="8 9" key="2">
    <citation type="submission" date="2018-08" db="EMBL/GenBank/DDBJ databases">
        <title>A genome reference for cultivated species of the human gut microbiota.</title>
        <authorList>
            <person name="Zou Y."/>
            <person name="Xue W."/>
            <person name="Luo G."/>
        </authorList>
    </citation>
    <scope>NUCLEOTIDE SEQUENCE [LARGE SCALE GENOMIC DNA]</scope>
    <source>
        <strain evidence="6 8">AF31-21AC</strain>
        <strain evidence="5 9">AM22-21LB</strain>
        <strain evidence="4 10">AM43-11</strain>
    </source>
</reference>
<evidence type="ECO:0000313" key="5">
    <source>
        <dbReference type="EMBL" id="RHG27702.1"/>
    </source>
</evidence>
<gene>
    <name evidence="5" type="ORF">DW264_11450</name>
    <name evidence="4" type="ORF">DW927_13325</name>
    <name evidence="6" type="ORF">DWZ31_14905</name>
    <name evidence="2" type="ORF">ERS852572_03136</name>
    <name evidence="3" type="ORF">GMD50_05140</name>
</gene>
<protein>
    <submittedName>
        <fullName evidence="2">Uncharacterized protein</fullName>
    </submittedName>
</protein>
<dbReference type="STRING" id="166486.ERS852572_03136"/>
<dbReference type="EMBL" id="QRID01000010">
    <property type="protein sequence ID" value="RHG27702.1"/>
    <property type="molecule type" value="Genomic_DNA"/>
</dbReference>
<organism evidence="2 7">
    <name type="scientific">Roseburia intestinalis</name>
    <dbReference type="NCBI Taxonomy" id="166486"/>
    <lineage>
        <taxon>Bacteria</taxon>
        <taxon>Bacillati</taxon>
        <taxon>Bacillota</taxon>
        <taxon>Clostridia</taxon>
        <taxon>Lachnospirales</taxon>
        <taxon>Lachnospiraceae</taxon>
        <taxon>Roseburia</taxon>
    </lineage>
</organism>
<evidence type="ECO:0000313" key="4">
    <source>
        <dbReference type="EMBL" id="RHA65711.1"/>
    </source>
</evidence>
<dbReference type="Proteomes" id="UP000478483">
    <property type="component" value="Unassembled WGS sequence"/>
</dbReference>
<dbReference type="EMBL" id="WNAJ01000004">
    <property type="protein sequence ID" value="MTR84451.1"/>
    <property type="molecule type" value="Genomic_DNA"/>
</dbReference>
<evidence type="ECO:0000313" key="3">
    <source>
        <dbReference type="EMBL" id="MTR84451.1"/>
    </source>
</evidence>
<reference evidence="3 11" key="3">
    <citation type="journal article" date="2019" name="Nat. Med.">
        <title>A library of human gut bacterial isolates paired with longitudinal multiomics data enables mechanistic microbiome research.</title>
        <authorList>
            <person name="Poyet M."/>
            <person name="Groussin M."/>
            <person name="Gibbons S.M."/>
            <person name="Avila-Pacheco J."/>
            <person name="Jiang X."/>
            <person name="Kearney S.M."/>
            <person name="Perrotta A.R."/>
            <person name="Berdy B."/>
            <person name="Zhao S."/>
            <person name="Lieberman T.D."/>
            <person name="Swanson P.K."/>
            <person name="Smith M."/>
            <person name="Roesemann S."/>
            <person name="Alexander J.E."/>
            <person name="Rich S.A."/>
            <person name="Livny J."/>
            <person name="Vlamakis H."/>
            <person name="Clish C."/>
            <person name="Bullock K."/>
            <person name="Deik A."/>
            <person name="Scott J."/>
            <person name="Pierce K.A."/>
            <person name="Xavier R.J."/>
            <person name="Alm E.J."/>
        </authorList>
    </citation>
    <scope>NUCLEOTIDE SEQUENCE [LARGE SCALE GENOMIC DNA]</scope>
    <source>
        <strain evidence="3 11">BIOML-A1</strain>
    </source>
</reference>